<gene>
    <name evidence="11" type="ORF">NQ317_011647</name>
</gene>
<dbReference type="SUPFAM" id="SSF49464">
    <property type="entry name" value="Carboxypeptidase regulatory domain-like"/>
    <property type="match status" value="1"/>
</dbReference>
<dbReference type="PROSITE" id="PS52035">
    <property type="entry name" value="PEPTIDASE_M14"/>
    <property type="match status" value="1"/>
</dbReference>
<evidence type="ECO:0000256" key="2">
    <source>
        <dbReference type="ARBA" id="ARBA00005988"/>
    </source>
</evidence>
<evidence type="ECO:0000259" key="10">
    <source>
        <dbReference type="PROSITE" id="PS52035"/>
    </source>
</evidence>
<dbReference type="EMBL" id="JAPWTJ010000086">
    <property type="protein sequence ID" value="KAJ8983239.1"/>
    <property type="molecule type" value="Genomic_DNA"/>
</dbReference>
<comment type="similarity">
    <text evidence="2 8">Belongs to the peptidase M14 family.</text>
</comment>
<feature type="active site" description="Proton donor/acceptor" evidence="8">
    <location>
        <position position="293"/>
    </location>
</feature>
<sequence>MLDLKMCLIKMLILFHFSALYSTVQLGYLPFKYHTNKEVKQVLDNFTAIAGTGPIQTSVYSIGTSKNGHGLWVYEMTAAPPSIIGIPNIKFIGNMHGNEAPGREYLIDNYNTNMTVQWLLNNTRVHIMPSLNPDGFELVMDMQFCTGEDGRNTRGNVNLNRNFPDYFHPNVVVPTNESEAIMQWMSKKSFILSAALHGGALVASYPFDSILTTKSDGQHPPSPTPDDDVFKHLATVYSQNHKTMHLSPTHHMDENCRHKFTGGITNGAEWYMMEGAMGDYNYYKHGCMELTLEISCCKFPVQKYLPEIWEENKEALLKYSMEAHRGVTGQILDFETNNTIGGANLKIVGRNMTFYSSNETGEFWRLLLPGKYELEVKADGYYTEIVKFKVEDYKTSFPKLTFLKVLLYNTSFPTTTTSTTTISTTREQTSAWTATLHDVTLSRRFGDEVNRSQIGNSTSLIPKILVVISNSGVNSPKTTPNAFWENKSELAAFLSLQIIAHNFSQLDVVTAGGFENERKVASTNQSILLSQLEASHKEADTRLILHAVNSTAQKLLVLFRDTDVLLFVD</sequence>
<keyword evidence="9" id="KW-1133">Transmembrane helix</keyword>
<dbReference type="SUPFAM" id="SSF53187">
    <property type="entry name" value="Zn-dependent exopeptidases"/>
    <property type="match status" value="1"/>
</dbReference>
<keyword evidence="12" id="KW-1185">Reference proteome</keyword>
<evidence type="ECO:0000256" key="8">
    <source>
        <dbReference type="PROSITE-ProRule" id="PRU01379"/>
    </source>
</evidence>
<evidence type="ECO:0000256" key="4">
    <source>
        <dbReference type="ARBA" id="ARBA00022723"/>
    </source>
</evidence>
<protein>
    <recommendedName>
        <fullName evidence="10">Peptidase M14 domain-containing protein</fullName>
    </recommendedName>
</protein>
<dbReference type="InterPro" id="IPR000834">
    <property type="entry name" value="Peptidase_M14"/>
</dbReference>
<dbReference type="InterPro" id="IPR050753">
    <property type="entry name" value="Peptidase_M14_domain"/>
</dbReference>
<dbReference type="Pfam" id="PF13620">
    <property type="entry name" value="CarboxypepD_reg"/>
    <property type="match status" value="1"/>
</dbReference>
<keyword evidence="9" id="KW-0472">Membrane</keyword>
<keyword evidence="6" id="KW-0862">Zinc</keyword>
<dbReference type="Pfam" id="PF00246">
    <property type="entry name" value="Peptidase_M14"/>
    <property type="match status" value="1"/>
</dbReference>
<name>A0ABQ9JYQ6_9CUCU</name>
<evidence type="ECO:0000256" key="7">
    <source>
        <dbReference type="ARBA" id="ARBA00023180"/>
    </source>
</evidence>
<feature type="transmembrane region" description="Helical" evidence="9">
    <location>
        <begin position="12"/>
        <end position="31"/>
    </location>
</feature>
<dbReference type="InterPro" id="IPR057247">
    <property type="entry name" value="CARBOXYPEPT_ZN_2"/>
</dbReference>
<accession>A0ABQ9JYQ6</accession>
<dbReference type="PANTHER" id="PTHR11532:SF84">
    <property type="entry name" value="CARBOXYPEPTIDASE M"/>
    <property type="match status" value="1"/>
</dbReference>
<dbReference type="PROSITE" id="PS00133">
    <property type="entry name" value="CARBOXYPEPT_ZN_2"/>
    <property type="match status" value="1"/>
</dbReference>
<keyword evidence="5" id="KW-0378">Hydrolase</keyword>
<dbReference type="Proteomes" id="UP001162164">
    <property type="component" value="Unassembled WGS sequence"/>
</dbReference>
<evidence type="ECO:0000256" key="9">
    <source>
        <dbReference type="SAM" id="Phobius"/>
    </source>
</evidence>
<comment type="caution">
    <text evidence="11">The sequence shown here is derived from an EMBL/GenBank/DDBJ whole genome shotgun (WGS) entry which is preliminary data.</text>
</comment>
<keyword evidence="7" id="KW-0325">Glycoprotein</keyword>
<keyword evidence="4" id="KW-0479">Metal-binding</keyword>
<keyword evidence="3" id="KW-0645">Protease</keyword>
<dbReference type="Gene3D" id="3.40.630.10">
    <property type="entry name" value="Zn peptidases"/>
    <property type="match status" value="1"/>
</dbReference>
<keyword evidence="9" id="KW-0812">Transmembrane</keyword>
<evidence type="ECO:0000256" key="1">
    <source>
        <dbReference type="ARBA" id="ARBA00001947"/>
    </source>
</evidence>
<dbReference type="SMART" id="SM00631">
    <property type="entry name" value="Zn_pept"/>
    <property type="match status" value="1"/>
</dbReference>
<comment type="cofactor">
    <cofactor evidence="1">
        <name>Zn(2+)</name>
        <dbReference type="ChEBI" id="CHEBI:29105"/>
    </cofactor>
</comment>
<evidence type="ECO:0000313" key="11">
    <source>
        <dbReference type="EMBL" id="KAJ8983239.1"/>
    </source>
</evidence>
<dbReference type="InterPro" id="IPR008969">
    <property type="entry name" value="CarboxyPept-like_regulatory"/>
</dbReference>
<keyword evidence="3" id="KW-0121">Carboxypeptidase</keyword>
<reference evidence="11" key="1">
    <citation type="journal article" date="2023" name="Insect Mol. Biol.">
        <title>Genome sequencing provides insights into the evolution of gene families encoding plant cell wall-degrading enzymes in longhorned beetles.</title>
        <authorList>
            <person name="Shin N.R."/>
            <person name="Okamura Y."/>
            <person name="Kirsch R."/>
            <person name="Pauchet Y."/>
        </authorList>
    </citation>
    <scope>NUCLEOTIDE SEQUENCE</scope>
    <source>
        <strain evidence="11">MMC_N1</strain>
    </source>
</reference>
<evidence type="ECO:0000256" key="5">
    <source>
        <dbReference type="ARBA" id="ARBA00022801"/>
    </source>
</evidence>
<organism evidence="11 12">
    <name type="scientific">Molorchus minor</name>
    <dbReference type="NCBI Taxonomy" id="1323400"/>
    <lineage>
        <taxon>Eukaryota</taxon>
        <taxon>Metazoa</taxon>
        <taxon>Ecdysozoa</taxon>
        <taxon>Arthropoda</taxon>
        <taxon>Hexapoda</taxon>
        <taxon>Insecta</taxon>
        <taxon>Pterygota</taxon>
        <taxon>Neoptera</taxon>
        <taxon>Endopterygota</taxon>
        <taxon>Coleoptera</taxon>
        <taxon>Polyphaga</taxon>
        <taxon>Cucujiformia</taxon>
        <taxon>Chrysomeloidea</taxon>
        <taxon>Cerambycidae</taxon>
        <taxon>Lamiinae</taxon>
        <taxon>Monochamini</taxon>
        <taxon>Molorchus</taxon>
    </lineage>
</organism>
<evidence type="ECO:0000313" key="12">
    <source>
        <dbReference type="Proteomes" id="UP001162164"/>
    </source>
</evidence>
<dbReference type="Gene3D" id="2.60.40.1120">
    <property type="entry name" value="Carboxypeptidase-like, regulatory domain"/>
    <property type="match status" value="1"/>
</dbReference>
<feature type="domain" description="Peptidase M14" evidence="10">
    <location>
        <begin position="32"/>
        <end position="323"/>
    </location>
</feature>
<proteinExistence type="inferred from homology"/>
<evidence type="ECO:0000256" key="3">
    <source>
        <dbReference type="ARBA" id="ARBA00022645"/>
    </source>
</evidence>
<dbReference type="PANTHER" id="PTHR11532">
    <property type="entry name" value="PROTEASE M14 CARBOXYPEPTIDASE"/>
    <property type="match status" value="1"/>
</dbReference>
<dbReference type="PRINTS" id="PR00765">
    <property type="entry name" value="CRBOXYPTASEA"/>
</dbReference>
<evidence type="ECO:0000256" key="6">
    <source>
        <dbReference type="ARBA" id="ARBA00022833"/>
    </source>
</evidence>